<reference evidence="2" key="1">
    <citation type="journal article" date="2017" name="Front. Plant Sci.">
        <title>Climate Clever Clovers: New Paradigm to Reduce the Environmental Footprint of Ruminants by Breeding Low Methanogenic Forages Utilizing Haplotype Variation.</title>
        <authorList>
            <person name="Kaur P."/>
            <person name="Appels R."/>
            <person name="Bayer P.E."/>
            <person name="Keeble-Gagnere G."/>
            <person name="Wang J."/>
            <person name="Hirakawa H."/>
            <person name="Shirasawa K."/>
            <person name="Vercoe P."/>
            <person name="Stefanova K."/>
            <person name="Durmic Z."/>
            <person name="Nichols P."/>
            <person name="Revell C."/>
            <person name="Isobe S.N."/>
            <person name="Edwards D."/>
            <person name="Erskine W."/>
        </authorList>
    </citation>
    <scope>NUCLEOTIDE SEQUENCE [LARGE SCALE GENOMIC DNA]</scope>
    <source>
        <strain evidence="2">cv. Daliak</strain>
    </source>
</reference>
<protein>
    <submittedName>
        <fullName evidence="1">Uncharacterized protein</fullName>
    </submittedName>
</protein>
<evidence type="ECO:0000313" key="2">
    <source>
        <dbReference type="Proteomes" id="UP000242715"/>
    </source>
</evidence>
<sequence length="64" mass="6438">MLFFSCHGVGLQAVSKSGVVAIAVGSVDGRVALQVSSSSNSNDISVSGAFVTGDDEGYATIWDA</sequence>
<dbReference type="EMBL" id="DF974199">
    <property type="protein sequence ID" value="GAU46319.1"/>
    <property type="molecule type" value="Genomic_DNA"/>
</dbReference>
<gene>
    <name evidence="1" type="ORF">TSUD_243400</name>
</gene>
<organism evidence="1 2">
    <name type="scientific">Trifolium subterraneum</name>
    <name type="common">Subterranean clover</name>
    <dbReference type="NCBI Taxonomy" id="3900"/>
    <lineage>
        <taxon>Eukaryota</taxon>
        <taxon>Viridiplantae</taxon>
        <taxon>Streptophyta</taxon>
        <taxon>Embryophyta</taxon>
        <taxon>Tracheophyta</taxon>
        <taxon>Spermatophyta</taxon>
        <taxon>Magnoliopsida</taxon>
        <taxon>eudicotyledons</taxon>
        <taxon>Gunneridae</taxon>
        <taxon>Pentapetalae</taxon>
        <taxon>rosids</taxon>
        <taxon>fabids</taxon>
        <taxon>Fabales</taxon>
        <taxon>Fabaceae</taxon>
        <taxon>Papilionoideae</taxon>
        <taxon>50 kb inversion clade</taxon>
        <taxon>NPAAA clade</taxon>
        <taxon>Hologalegina</taxon>
        <taxon>IRL clade</taxon>
        <taxon>Trifolieae</taxon>
        <taxon>Trifolium</taxon>
    </lineage>
</organism>
<keyword evidence="2" id="KW-1185">Reference proteome</keyword>
<proteinExistence type="predicted"/>
<dbReference type="Proteomes" id="UP000242715">
    <property type="component" value="Unassembled WGS sequence"/>
</dbReference>
<evidence type="ECO:0000313" key="1">
    <source>
        <dbReference type="EMBL" id="GAU46319.1"/>
    </source>
</evidence>
<name>A0A2Z6PJG3_TRISU</name>
<accession>A0A2Z6PJG3</accession>
<dbReference type="AlphaFoldDB" id="A0A2Z6PJG3"/>